<keyword evidence="3" id="KW-1185">Reference proteome</keyword>
<sequence>MITTVFGKTRPVNFIFLVAFLFLFFFGVHIFILNTEVNVWSLLRMAGIFVLILFSLFLSNFISKKNGLTKDNTYVVLLFVLALCFFPYTFDNTNIIISNVFVLLALRRIISLKTYYHVKIKIFDASLWLCIATIFYGWAILFFFLVYVAILHYGLGDLRNWLIPVIAVVLVGVFISSFYFLFDRWEELSQVLNFHIELKIEKYADLKHLIPFLYILGMGGLSSFSYFTNIKAKLSEQQSLILLVLVAFFISVFISLLSVDEDTSEFIFIAFPLAVMTANYIEIIEKKWFKEFLLWTFVAMPFVILWL</sequence>
<dbReference type="KEGG" id="fbm:MQE35_09075"/>
<evidence type="ECO:0000313" key="3">
    <source>
        <dbReference type="Proteomes" id="UP000831290"/>
    </source>
</evidence>
<dbReference type="EMBL" id="CP094358">
    <property type="protein sequence ID" value="UOB19435.1"/>
    <property type="molecule type" value="Genomic_DNA"/>
</dbReference>
<dbReference type="Pfam" id="PF19992">
    <property type="entry name" value="DUF6427"/>
    <property type="match status" value="1"/>
</dbReference>
<feature type="transmembrane region" description="Helical" evidence="1">
    <location>
        <begin position="12"/>
        <end position="33"/>
    </location>
</feature>
<dbReference type="Proteomes" id="UP000831290">
    <property type="component" value="Chromosome"/>
</dbReference>
<dbReference type="InterPro" id="IPR045625">
    <property type="entry name" value="DUF6427"/>
</dbReference>
<feature type="transmembrane region" description="Helical" evidence="1">
    <location>
        <begin position="266"/>
        <end position="283"/>
    </location>
</feature>
<organism evidence="2 3">
    <name type="scientific">Abyssalbus ytuae</name>
    <dbReference type="NCBI Taxonomy" id="2926907"/>
    <lineage>
        <taxon>Bacteria</taxon>
        <taxon>Pseudomonadati</taxon>
        <taxon>Bacteroidota</taxon>
        <taxon>Flavobacteriia</taxon>
        <taxon>Flavobacteriales</taxon>
        <taxon>Flavobacteriaceae</taxon>
        <taxon>Abyssalbus</taxon>
    </lineage>
</organism>
<feature type="transmembrane region" description="Helical" evidence="1">
    <location>
        <begin position="39"/>
        <end position="62"/>
    </location>
</feature>
<feature type="transmembrane region" description="Helical" evidence="1">
    <location>
        <begin position="161"/>
        <end position="182"/>
    </location>
</feature>
<feature type="transmembrane region" description="Helical" evidence="1">
    <location>
        <begin position="289"/>
        <end position="306"/>
    </location>
</feature>
<feature type="transmembrane region" description="Helical" evidence="1">
    <location>
        <begin position="240"/>
        <end position="259"/>
    </location>
</feature>
<feature type="transmembrane region" description="Helical" evidence="1">
    <location>
        <begin position="128"/>
        <end position="155"/>
    </location>
</feature>
<feature type="transmembrane region" description="Helical" evidence="1">
    <location>
        <begin position="209"/>
        <end position="228"/>
    </location>
</feature>
<keyword evidence="1" id="KW-0812">Transmembrane</keyword>
<feature type="transmembrane region" description="Helical" evidence="1">
    <location>
        <begin position="74"/>
        <end position="90"/>
    </location>
</feature>
<accession>A0A9E7D1L4</accession>
<evidence type="ECO:0000313" key="2">
    <source>
        <dbReference type="EMBL" id="UOB19435.1"/>
    </source>
</evidence>
<reference evidence="2" key="1">
    <citation type="submission" date="2022-03" db="EMBL/GenBank/DDBJ databases">
        <title>Description of Abyssus ytuae gen. nov., sp. nov., a novel member of the family Flavobacteriaceae isolated from the sediment of Mariana Trench.</title>
        <authorList>
            <person name="Zhang J."/>
            <person name="Xu X."/>
        </authorList>
    </citation>
    <scope>NUCLEOTIDE SEQUENCE</scope>
    <source>
        <strain evidence="2">MT3330</strain>
    </source>
</reference>
<dbReference type="AlphaFoldDB" id="A0A9E7D1L4"/>
<name>A0A9E7D1L4_9FLAO</name>
<proteinExistence type="predicted"/>
<evidence type="ECO:0000256" key="1">
    <source>
        <dbReference type="SAM" id="Phobius"/>
    </source>
</evidence>
<gene>
    <name evidence="2" type="ORF">MQE35_09075</name>
</gene>
<keyword evidence="1" id="KW-0472">Membrane</keyword>
<protein>
    <submittedName>
        <fullName evidence="2">DUF6427 family protein</fullName>
    </submittedName>
</protein>
<dbReference type="RefSeq" id="WP_255846051.1">
    <property type="nucleotide sequence ID" value="NZ_CP094358.1"/>
</dbReference>
<keyword evidence="1" id="KW-1133">Transmembrane helix</keyword>